<gene>
    <name evidence="3" type="ORF">KAF25_003273</name>
</gene>
<evidence type="ECO:0000313" key="4">
    <source>
        <dbReference type="Proteomes" id="UP000782241"/>
    </source>
</evidence>
<evidence type="ECO:0000313" key="3">
    <source>
        <dbReference type="EMBL" id="KAG5660667.1"/>
    </source>
</evidence>
<keyword evidence="4" id="KW-1185">Reference proteome</keyword>
<evidence type="ECO:0000256" key="1">
    <source>
        <dbReference type="SAM" id="MobiDB-lite"/>
    </source>
</evidence>
<proteinExistence type="predicted"/>
<feature type="chain" id="PRO_5040375040" evidence="2">
    <location>
        <begin position="23"/>
        <end position="277"/>
    </location>
</feature>
<accession>A0A9P7H942</accession>
<dbReference type="Proteomes" id="UP000782241">
    <property type="component" value="Unassembled WGS sequence"/>
</dbReference>
<name>A0A9P7H942_9HYPO</name>
<reference evidence="3" key="1">
    <citation type="submission" date="2021-04" db="EMBL/GenBank/DDBJ databases">
        <title>Draft genome of Fusarium avenaceum strain F156N33, isolated from an atmospheric sample in Virginia.</title>
        <authorList>
            <person name="Yang S."/>
            <person name="Vinatzer B.A."/>
            <person name="Coleman J."/>
        </authorList>
    </citation>
    <scope>NUCLEOTIDE SEQUENCE</scope>
    <source>
        <strain evidence="3">F156N33</strain>
    </source>
</reference>
<organism evidence="3 4">
    <name type="scientific">Fusarium avenaceum</name>
    <dbReference type="NCBI Taxonomy" id="40199"/>
    <lineage>
        <taxon>Eukaryota</taxon>
        <taxon>Fungi</taxon>
        <taxon>Dikarya</taxon>
        <taxon>Ascomycota</taxon>
        <taxon>Pezizomycotina</taxon>
        <taxon>Sordariomycetes</taxon>
        <taxon>Hypocreomycetidae</taxon>
        <taxon>Hypocreales</taxon>
        <taxon>Nectriaceae</taxon>
        <taxon>Fusarium</taxon>
        <taxon>Fusarium tricinctum species complex</taxon>
    </lineage>
</organism>
<feature type="region of interest" description="Disordered" evidence="1">
    <location>
        <begin position="120"/>
        <end position="161"/>
    </location>
</feature>
<sequence>MAVLKLKVLASILAIYAPLVAGTSPDGESVPCLTAQTTTAAPYTYEYGVGTTDGTVIHTLNICTTTQEVQCITTTSFGGQSLTFATIVPSVPVGGGQSSAAGEHTSYHGQGMSSLTEVVPAPSGTSVVPGVPSAPNVPDVSGGASQPGYSPPAGVSTDGQVPVPVPSNGEGTAPLPIPSAVSNTGMSGVPTGLTTAYEGPSVTDTAVVTDTAIVTDSETGHDTAVSGSGTATHVYPSSAGETGEDTPTGTPTASGASKMLAPGAALALVVMLVALVF</sequence>
<feature type="region of interest" description="Disordered" evidence="1">
    <location>
        <begin position="219"/>
        <end position="255"/>
    </location>
</feature>
<protein>
    <submittedName>
        <fullName evidence="3">Uncharacterized protein</fullName>
    </submittedName>
</protein>
<evidence type="ECO:0000256" key="2">
    <source>
        <dbReference type="SAM" id="SignalP"/>
    </source>
</evidence>
<dbReference type="EMBL" id="JAGPUO010000009">
    <property type="protein sequence ID" value="KAG5660667.1"/>
    <property type="molecule type" value="Genomic_DNA"/>
</dbReference>
<comment type="caution">
    <text evidence="3">The sequence shown here is derived from an EMBL/GenBank/DDBJ whole genome shotgun (WGS) entry which is preliminary data.</text>
</comment>
<dbReference type="AlphaFoldDB" id="A0A9P7H942"/>
<keyword evidence="2" id="KW-0732">Signal</keyword>
<feature type="signal peptide" evidence="2">
    <location>
        <begin position="1"/>
        <end position="22"/>
    </location>
</feature>